<dbReference type="FunFam" id="3.40.50.10050:FF:000001">
    <property type="entry name" value="Translation initiation factor IF-2"/>
    <property type="match status" value="1"/>
</dbReference>
<dbReference type="OrthoDB" id="361630at2759"/>
<keyword evidence="7" id="KW-0496">Mitochondrion</keyword>
<keyword evidence="4" id="KW-0547">Nucleotide-binding</keyword>
<evidence type="ECO:0000256" key="8">
    <source>
        <dbReference type="ARBA" id="ARBA00023134"/>
    </source>
</evidence>
<dbReference type="InterPro" id="IPR009000">
    <property type="entry name" value="Transl_B-barrel_sf"/>
</dbReference>
<keyword evidence="13" id="KW-1185">Reference proteome</keyword>
<evidence type="ECO:0000256" key="7">
    <source>
        <dbReference type="ARBA" id="ARBA00023128"/>
    </source>
</evidence>
<dbReference type="Pfam" id="PF00009">
    <property type="entry name" value="GTP_EFTU"/>
    <property type="match status" value="1"/>
</dbReference>
<evidence type="ECO:0000256" key="5">
    <source>
        <dbReference type="ARBA" id="ARBA00022917"/>
    </source>
</evidence>
<dbReference type="GO" id="GO:0005525">
    <property type="term" value="F:GTP binding"/>
    <property type="evidence" value="ECO:0007669"/>
    <property type="project" value="UniProtKB-KW"/>
</dbReference>
<feature type="compositionally biased region" description="Low complexity" evidence="10">
    <location>
        <begin position="105"/>
        <end position="115"/>
    </location>
</feature>
<dbReference type="NCBIfam" id="TIGR00231">
    <property type="entry name" value="small_GTP"/>
    <property type="match status" value="1"/>
</dbReference>
<dbReference type="InterPro" id="IPR000178">
    <property type="entry name" value="TF_IF2_bacterial-like"/>
</dbReference>
<evidence type="ECO:0000256" key="3">
    <source>
        <dbReference type="ARBA" id="ARBA00022540"/>
    </source>
</evidence>
<dbReference type="GO" id="GO:0005739">
    <property type="term" value="C:mitochondrion"/>
    <property type="evidence" value="ECO:0007669"/>
    <property type="project" value="UniProtKB-SubCell"/>
</dbReference>
<dbReference type="PANTHER" id="PTHR43381">
    <property type="entry name" value="TRANSLATION INITIATION FACTOR IF-2-RELATED"/>
    <property type="match status" value="1"/>
</dbReference>
<dbReference type="CDD" id="cd03692">
    <property type="entry name" value="mtIF2_IVc"/>
    <property type="match status" value="1"/>
</dbReference>
<dbReference type="Gene3D" id="2.40.30.10">
    <property type="entry name" value="Translation factors"/>
    <property type="match status" value="2"/>
</dbReference>
<evidence type="ECO:0000259" key="11">
    <source>
        <dbReference type="PROSITE" id="PS51722"/>
    </source>
</evidence>
<keyword evidence="8" id="KW-0342">GTP-binding</keyword>
<protein>
    <recommendedName>
        <fullName evidence="9">Translation initiation factor IF-2, mitochondrial</fullName>
    </recommendedName>
</protein>
<dbReference type="SUPFAM" id="SSF52156">
    <property type="entry name" value="Initiation factor IF2/eIF5b, domain 3"/>
    <property type="match status" value="1"/>
</dbReference>
<feature type="domain" description="Tr-type G" evidence="11">
    <location>
        <begin position="305"/>
        <end position="484"/>
    </location>
</feature>
<evidence type="ECO:0000313" key="12">
    <source>
        <dbReference type="EMBL" id="KAF5324511.1"/>
    </source>
</evidence>
<dbReference type="SUPFAM" id="SSF52540">
    <property type="entry name" value="P-loop containing nucleoside triphosphate hydrolases"/>
    <property type="match status" value="1"/>
</dbReference>
<dbReference type="NCBIfam" id="TIGR00487">
    <property type="entry name" value="IF-2"/>
    <property type="match status" value="1"/>
</dbReference>
<dbReference type="AlphaFoldDB" id="A0A8H5BKG6"/>
<feature type="region of interest" description="Disordered" evidence="10">
    <location>
        <begin position="1"/>
        <end position="210"/>
    </location>
</feature>
<evidence type="ECO:0000256" key="1">
    <source>
        <dbReference type="ARBA" id="ARBA00004173"/>
    </source>
</evidence>
<feature type="compositionally biased region" description="Low complexity" evidence="10">
    <location>
        <begin position="48"/>
        <end position="64"/>
    </location>
</feature>
<dbReference type="FunFam" id="2.40.30.10:FF:000008">
    <property type="entry name" value="Translation initiation factor IF-2"/>
    <property type="match status" value="1"/>
</dbReference>
<dbReference type="GO" id="GO:0003924">
    <property type="term" value="F:GTPase activity"/>
    <property type="evidence" value="ECO:0007669"/>
    <property type="project" value="InterPro"/>
</dbReference>
<name>A0A8H5BKG6_9AGAR</name>
<dbReference type="Pfam" id="PF11987">
    <property type="entry name" value="IF-2"/>
    <property type="match status" value="1"/>
</dbReference>
<feature type="region of interest" description="Disordered" evidence="10">
    <location>
        <begin position="615"/>
        <end position="642"/>
    </location>
</feature>
<keyword evidence="6" id="KW-0809">Transit peptide</keyword>
<comment type="caution">
    <text evidence="12">The sequence shown here is derived from an EMBL/GenBank/DDBJ whole genome shotgun (WGS) entry which is preliminary data.</text>
</comment>
<dbReference type="InterPro" id="IPR036925">
    <property type="entry name" value="TIF_IF2_dom3_sf"/>
</dbReference>
<evidence type="ECO:0000256" key="4">
    <source>
        <dbReference type="ARBA" id="ARBA00022741"/>
    </source>
</evidence>
<dbReference type="SUPFAM" id="SSF50447">
    <property type="entry name" value="Translation proteins"/>
    <property type="match status" value="2"/>
</dbReference>
<comment type="subcellular location">
    <subcellularLocation>
        <location evidence="1">Mitochondrion</location>
    </subcellularLocation>
</comment>
<reference evidence="12 13" key="1">
    <citation type="journal article" date="2020" name="ISME J.">
        <title>Uncovering the hidden diversity of litter-decomposition mechanisms in mushroom-forming fungi.</title>
        <authorList>
            <person name="Floudas D."/>
            <person name="Bentzer J."/>
            <person name="Ahren D."/>
            <person name="Johansson T."/>
            <person name="Persson P."/>
            <person name="Tunlid A."/>
        </authorList>
    </citation>
    <scope>NUCLEOTIDE SEQUENCE [LARGE SCALE GENOMIC DNA]</scope>
    <source>
        <strain evidence="12 13">CBS 175.51</strain>
    </source>
</reference>
<evidence type="ECO:0000256" key="6">
    <source>
        <dbReference type="ARBA" id="ARBA00022946"/>
    </source>
</evidence>
<dbReference type="InterPro" id="IPR027417">
    <property type="entry name" value="P-loop_NTPase"/>
</dbReference>
<feature type="compositionally biased region" description="Polar residues" evidence="10">
    <location>
        <begin position="116"/>
        <end position="150"/>
    </location>
</feature>
<dbReference type="PRINTS" id="PR00315">
    <property type="entry name" value="ELONGATNFCT"/>
</dbReference>
<feature type="compositionally biased region" description="Polar residues" evidence="10">
    <location>
        <begin position="36"/>
        <end position="47"/>
    </location>
</feature>
<gene>
    <name evidence="12" type="ORF">D9611_004564</name>
</gene>
<accession>A0A8H5BKG6</accession>
<dbReference type="InterPro" id="IPR023115">
    <property type="entry name" value="TIF_IF2_dom3"/>
</dbReference>
<evidence type="ECO:0000313" key="13">
    <source>
        <dbReference type="Proteomes" id="UP000541558"/>
    </source>
</evidence>
<dbReference type="PROSITE" id="PS51722">
    <property type="entry name" value="G_TR_2"/>
    <property type="match status" value="1"/>
</dbReference>
<keyword evidence="5" id="KW-0648">Protein biosynthesis</keyword>
<dbReference type="CDD" id="cd01887">
    <property type="entry name" value="IF2_eIF5B"/>
    <property type="match status" value="1"/>
</dbReference>
<keyword evidence="3" id="KW-0396">Initiation factor</keyword>
<dbReference type="Gene3D" id="3.40.50.10050">
    <property type="entry name" value="Translation initiation factor IF- 2, domain 3"/>
    <property type="match status" value="1"/>
</dbReference>
<dbReference type="Gene3D" id="3.40.50.300">
    <property type="entry name" value="P-loop containing nucleotide triphosphate hydrolases"/>
    <property type="match status" value="1"/>
</dbReference>
<dbReference type="FunFam" id="3.40.50.300:FF:000019">
    <property type="entry name" value="Translation initiation factor IF-2"/>
    <property type="match status" value="1"/>
</dbReference>
<dbReference type="Pfam" id="PF22042">
    <property type="entry name" value="EF-G_D2"/>
    <property type="match status" value="1"/>
</dbReference>
<dbReference type="Proteomes" id="UP000541558">
    <property type="component" value="Unassembled WGS sequence"/>
</dbReference>
<dbReference type="InterPro" id="IPR000795">
    <property type="entry name" value="T_Tr_GTP-bd_dom"/>
</dbReference>
<dbReference type="InterPro" id="IPR053905">
    <property type="entry name" value="EF-G-like_DII"/>
</dbReference>
<evidence type="ECO:0000256" key="9">
    <source>
        <dbReference type="ARBA" id="ARBA00044200"/>
    </source>
</evidence>
<sequence>MHRAGGRILRSRQVFGQARRNASTATKPKTYDEMQPSGTETRSNTWNAFSSASSDAAPGSGSRSVYRGSKSVDSARPYTAPRNGGNVRRENNPHLNRHNSPQGPPSGQQQAPRSQNTSWSRSSLNQRDTGRQWNDTSRQEGSSTRPQQHRSFVEPELATDPEVNATRNSKMRREKFKDRSSLFAEHPTQPVNQPPARRPVDTKQTPTKARNHAPKYVRRPMLQVYIPTTVTVGALATILKVKLARLQKRIVDLGLTDRPTYDYRLTADYAALLAEEFNRKPIVDDEAAFDLFPPAPCSNSSSLPHRPPVVTIMGHVDHGKTTLLDTLRSSSVAKGEAGGITQHIGAFSVPVTPAEAESSGPKSITFLDTPGHAAFSAMRARGAGVTDIIVLVVAADDGIMPQTREVIELHKKCQDTVGLVVAINKVDKPGADVGAVEKALMAEGIQLESYGGDIPAVHVSGLTGQGLPDLVETLSAMAEMQDLRAEQEGFAFGEILESRVQKGLGFIATALVLRGTLKPGAHIVSGSNYAKVRIMADSTGAAVKAATPGMAVTVSGWKTLPKAGDNVIEGSESNVKKALTNRIRQSEIEACLADVDAINETRKVEREIREKEALEAARTKGRARPITRNQPSATEEPSGPKQLRLIIKADVSGSAEAAEGALQDIGNKVAISKVLQTGVGDVTETDVMLAKTANATIVAFSVGVPRSIQALAAQNGVPISESKIIYKLMDDVRDRVRAMLPPIIETKVIGEAGVLQIFDYHMKDKSIKKIAGCRVTNGLLDKSKHAKVVREGKTVHEGTLETMRHLKKDVTEARKGTECGLSLTDFSDLREGDLIQVLEKIERPGLL</sequence>
<dbReference type="PANTHER" id="PTHR43381:SF20">
    <property type="entry name" value="TRANSLATION INITIATION FACTOR IF-2, MITOCHONDRIAL"/>
    <property type="match status" value="1"/>
</dbReference>
<dbReference type="InterPro" id="IPR015760">
    <property type="entry name" value="TIF_IF2"/>
</dbReference>
<evidence type="ECO:0000256" key="10">
    <source>
        <dbReference type="SAM" id="MobiDB-lite"/>
    </source>
</evidence>
<evidence type="ECO:0000256" key="2">
    <source>
        <dbReference type="ARBA" id="ARBA00007733"/>
    </source>
</evidence>
<dbReference type="EMBL" id="JAACJK010000164">
    <property type="protein sequence ID" value="KAF5324511.1"/>
    <property type="molecule type" value="Genomic_DNA"/>
</dbReference>
<dbReference type="InterPro" id="IPR005225">
    <property type="entry name" value="Small_GTP-bd"/>
</dbReference>
<proteinExistence type="inferred from homology"/>
<comment type="similarity">
    <text evidence="2">Belongs to the TRAFAC class translation factor GTPase superfamily. Classic translation factor GTPase family. IF-2 subfamily.</text>
</comment>
<organism evidence="12 13">
    <name type="scientific">Ephemerocybe angulata</name>
    <dbReference type="NCBI Taxonomy" id="980116"/>
    <lineage>
        <taxon>Eukaryota</taxon>
        <taxon>Fungi</taxon>
        <taxon>Dikarya</taxon>
        <taxon>Basidiomycota</taxon>
        <taxon>Agaricomycotina</taxon>
        <taxon>Agaricomycetes</taxon>
        <taxon>Agaricomycetidae</taxon>
        <taxon>Agaricales</taxon>
        <taxon>Agaricineae</taxon>
        <taxon>Psathyrellaceae</taxon>
        <taxon>Ephemerocybe</taxon>
    </lineage>
</organism>
<dbReference type="GO" id="GO:0003743">
    <property type="term" value="F:translation initiation factor activity"/>
    <property type="evidence" value="ECO:0007669"/>
    <property type="project" value="UniProtKB-KW"/>
</dbReference>